<dbReference type="EMBL" id="MU004534">
    <property type="protein sequence ID" value="KAF2648519.1"/>
    <property type="molecule type" value="Genomic_DNA"/>
</dbReference>
<reference evidence="1" key="1">
    <citation type="journal article" date="2020" name="Stud. Mycol.">
        <title>101 Dothideomycetes genomes: a test case for predicting lifestyles and emergence of pathogens.</title>
        <authorList>
            <person name="Haridas S."/>
            <person name="Albert R."/>
            <person name="Binder M."/>
            <person name="Bloem J."/>
            <person name="Labutti K."/>
            <person name="Salamov A."/>
            <person name="Andreopoulos B."/>
            <person name="Baker S."/>
            <person name="Barry K."/>
            <person name="Bills G."/>
            <person name="Bluhm B."/>
            <person name="Cannon C."/>
            <person name="Castanera R."/>
            <person name="Culley D."/>
            <person name="Daum C."/>
            <person name="Ezra D."/>
            <person name="Gonzalez J."/>
            <person name="Henrissat B."/>
            <person name="Kuo A."/>
            <person name="Liang C."/>
            <person name="Lipzen A."/>
            <person name="Lutzoni F."/>
            <person name="Magnuson J."/>
            <person name="Mondo S."/>
            <person name="Nolan M."/>
            <person name="Ohm R."/>
            <person name="Pangilinan J."/>
            <person name="Park H.-J."/>
            <person name="Ramirez L."/>
            <person name="Alfaro M."/>
            <person name="Sun H."/>
            <person name="Tritt A."/>
            <person name="Yoshinaga Y."/>
            <person name="Zwiers L.-H."/>
            <person name="Turgeon B."/>
            <person name="Goodwin S."/>
            <person name="Spatafora J."/>
            <person name="Crous P."/>
            <person name="Grigoriev I."/>
        </authorList>
    </citation>
    <scope>NUCLEOTIDE SEQUENCE</scope>
    <source>
        <strain evidence="1">CBS 122681</strain>
    </source>
</reference>
<keyword evidence="2" id="KW-1185">Reference proteome</keyword>
<proteinExistence type="predicted"/>
<evidence type="ECO:0000313" key="1">
    <source>
        <dbReference type="EMBL" id="KAF2648519.1"/>
    </source>
</evidence>
<protein>
    <submittedName>
        <fullName evidence="1">Uncharacterized protein</fullName>
    </submittedName>
</protein>
<gene>
    <name evidence="1" type="ORF">K491DRAFT_241968</name>
</gene>
<evidence type="ECO:0000313" key="2">
    <source>
        <dbReference type="Proteomes" id="UP000799324"/>
    </source>
</evidence>
<name>A0A6A6SLD3_9PLEO</name>
<organism evidence="1 2">
    <name type="scientific">Lophiostoma macrostomum CBS 122681</name>
    <dbReference type="NCBI Taxonomy" id="1314788"/>
    <lineage>
        <taxon>Eukaryota</taxon>
        <taxon>Fungi</taxon>
        <taxon>Dikarya</taxon>
        <taxon>Ascomycota</taxon>
        <taxon>Pezizomycotina</taxon>
        <taxon>Dothideomycetes</taxon>
        <taxon>Pleosporomycetidae</taxon>
        <taxon>Pleosporales</taxon>
        <taxon>Lophiostomataceae</taxon>
        <taxon>Lophiostoma</taxon>
    </lineage>
</organism>
<dbReference type="Proteomes" id="UP000799324">
    <property type="component" value="Unassembled WGS sequence"/>
</dbReference>
<accession>A0A6A6SLD3</accession>
<dbReference type="AlphaFoldDB" id="A0A6A6SLD3"/>
<sequence length="119" mass="13798">MTRDTTESLSVWHVLRYIGEREASVSSSRYCGQRAREEKQYWPSSTAQRILHAPTRVLPLPPNDEQNISRELFVEVARPPLPWDPTGCWRLSIALTVCRLRKRTETPCINYRATINICV</sequence>